<proteinExistence type="predicted"/>
<dbReference type="RefSeq" id="WP_039635399.1">
    <property type="nucleotide sequence ID" value="NZ_AYSO01000019.1"/>
</dbReference>
<dbReference type="AlphaFoldDB" id="A0A0C1QWR4"/>
<dbReference type="GO" id="GO:0016747">
    <property type="term" value="F:acyltransferase activity, transferring groups other than amino-acyl groups"/>
    <property type="evidence" value="ECO:0007669"/>
    <property type="project" value="InterPro"/>
</dbReference>
<accession>A0A0C1QWR4</accession>
<name>A0A0C1QWR4_9CLOT</name>
<dbReference type="OrthoDB" id="423921at2"/>
<keyword evidence="2" id="KW-0808">Transferase</keyword>
<keyword evidence="3" id="KW-1185">Reference proteome</keyword>
<dbReference type="PROSITE" id="PS51186">
    <property type="entry name" value="GNAT"/>
    <property type="match status" value="1"/>
</dbReference>
<dbReference type="Proteomes" id="UP000031366">
    <property type="component" value="Unassembled WGS sequence"/>
</dbReference>
<gene>
    <name evidence="2" type="ORF">U732_2782</name>
</gene>
<dbReference type="SUPFAM" id="SSF55729">
    <property type="entry name" value="Acyl-CoA N-acyltransferases (Nat)"/>
    <property type="match status" value="1"/>
</dbReference>
<protein>
    <submittedName>
        <fullName evidence="2">Acetyltransferase domain protein</fullName>
    </submittedName>
</protein>
<reference evidence="2 3" key="1">
    <citation type="journal article" date="2015" name="Infect. Genet. Evol.">
        <title>Genomic sequences of six botulinum neurotoxin-producing strains representing three clostridial species illustrate the mobility and diversity of botulinum neurotoxin genes.</title>
        <authorList>
            <person name="Smith T.J."/>
            <person name="Hill K.K."/>
            <person name="Xie G."/>
            <person name="Foley B.T."/>
            <person name="Williamson C.H."/>
            <person name="Foster J.T."/>
            <person name="Johnson S.L."/>
            <person name="Chertkov O."/>
            <person name="Teshima H."/>
            <person name="Gibbons H.S."/>
            <person name="Johnsky L.A."/>
            <person name="Karavis M.A."/>
            <person name="Smith L.A."/>
        </authorList>
    </citation>
    <scope>NUCLEOTIDE SEQUENCE [LARGE SCALE GENOMIC DNA]</scope>
    <source>
        <strain evidence="2 3">CDC 2741</strain>
    </source>
</reference>
<sequence>MNFKFISMNSEYANEIAYNWKYDGIFSFYDMTADEEDLEESLAEDRWGKDKFAVLNEENKLVGFYSYYFEEEIMWIGFGLKPELTSKGFGASFVNSGIDFAVGKFDYKKDYVMLAVASFNQRAIRLYEKIGFKYIDKYIQHTNGNDFEFIRMKKYIV</sequence>
<dbReference type="EMBL" id="AYSO01000019">
    <property type="protein sequence ID" value="KIE45432.1"/>
    <property type="molecule type" value="Genomic_DNA"/>
</dbReference>
<dbReference type="STRING" id="29341.RSJ17_20345"/>
<dbReference type="InterPro" id="IPR000182">
    <property type="entry name" value="GNAT_dom"/>
</dbReference>
<comment type="caution">
    <text evidence="2">The sequence shown here is derived from an EMBL/GenBank/DDBJ whole genome shotgun (WGS) entry which is preliminary data.</text>
</comment>
<dbReference type="Pfam" id="PF00583">
    <property type="entry name" value="Acetyltransf_1"/>
    <property type="match status" value="1"/>
</dbReference>
<evidence type="ECO:0000313" key="3">
    <source>
        <dbReference type="Proteomes" id="UP000031366"/>
    </source>
</evidence>
<evidence type="ECO:0000313" key="2">
    <source>
        <dbReference type="EMBL" id="KIE45432.1"/>
    </source>
</evidence>
<dbReference type="Gene3D" id="3.40.630.30">
    <property type="match status" value="1"/>
</dbReference>
<dbReference type="InterPro" id="IPR016181">
    <property type="entry name" value="Acyl_CoA_acyltransferase"/>
</dbReference>
<organism evidence="2 3">
    <name type="scientific">Clostridium argentinense CDC 2741</name>
    <dbReference type="NCBI Taxonomy" id="1418104"/>
    <lineage>
        <taxon>Bacteria</taxon>
        <taxon>Bacillati</taxon>
        <taxon>Bacillota</taxon>
        <taxon>Clostridia</taxon>
        <taxon>Eubacteriales</taxon>
        <taxon>Clostridiaceae</taxon>
        <taxon>Clostridium</taxon>
    </lineage>
</organism>
<feature type="domain" description="N-acetyltransferase" evidence="1">
    <location>
        <begin position="8"/>
        <end position="157"/>
    </location>
</feature>
<evidence type="ECO:0000259" key="1">
    <source>
        <dbReference type="PROSITE" id="PS51186"/>
    </source>
</evidence>